<dbReference type="RefSeq" id="WP_020072619.1">
    <property type="nucleotide sequence ID" value="NZ_JBKWRC010000002.1"/>
</dbReference>
<dbReference type="Pfam" id="PF25209">
    <property type="entry name" value="Phage_capsid_4"/>
    <property type="match status" value="1"/>
</dbReference>
<dbReference type="SUPFAM" id="SSF56563">
    <property type="entry name" value="Major capsid protein gp5"/>
    <property type="match status" value="1"/>
</dbReference>
<gene>
    <name evidence="1" type="ORF">E7512_07610</name>
</gene>
<name>A0A928Q4Z3_9FIRM</name>
<proteinExistence type="predicted"/>
<reference evidence="1" key="1">
    <citation type="submission" date="2019-04" db="EMBL/GenBank/DDBJ databases">
        <title>Evolution of Biomass-Degrading Anaerobic Consortia Revealed by Metagenomics.</title>
        <authorList>
            <person name="Peng X."/>
        </authorList>
    </citation>
    <scope>NUCLEOTIDE SEQUENCE</scope>
    <source>
        <strain evidence="1">SIG551</strain>
    </source>
</reference>
<dbReference type="EMBL" id="SVNY01000003">
    <property type="protein sequence ID" value="MBE6833430.1"/>
    <property type="molecule type" value="Genomic_DNA"/>
</dbReference>
<sequence length="336" mass="36541">MAFYDTLKLEKGMYTAGKGFTRTLEELDPSANYEGTPLAGLDAYQRQLKRFDIRVGGTGSDPVEKFFQTSDSAALFPEYVSRAVRQGIERADLLPGIVATVTKINSMDYRTITSDPLPQDKELLPVAEGAEIPRTVVKTQENLVRLHKRGRMLVASYEALRFQKLDLFTVTLRQIGAYIARAQLDDAVNVLLDGDGNDNPAPATDVTGALSYQNMVSLWSALQPYELNTILASTPAVEDILNLKEFQDSAAGLDFQGTGRLATPLGAKLLHVPSLSGSRLIGLDKNCALEMVQAGDVLTDSDKLIDRQLERASISVIAGFAKIFAGACRAVSYTGE</sequence>
<evidence type="ECO:0000313" key="2">
    <source>
        <dbReference type="Proteomes" id="UP000754750"/>
    </source>
</evidence>
<protein>
    <submittedName>
        <fullName evidence="1">Phage major capsid protein</fullName>
    </submittedName>
</protein>
<comment type="caution">
    <text evidence="1">The sequence shown here is derived from an EMBL/GenBank/DDBJ whole genome shotgun (WGS) entry which is preliminary data.</text>
</comment>
<evidence type="ECO:0000313" key="1">
    <source>
        <dbReference type="EMBL" id="MBE6833430.1"/>
    </source>
</evidence>
<organism evidence="1 2">
    <name type="scientific">Faecalispora sporosphaeroides</name>
    <dbReference type="NCBI Taxonomy" id="1549"/>
    <lineage>
        <taxon>Bacteria</taxon>
        <taxon>Bacillati</taxon>
        <taxon>Bacillota</taxon>
        <taxon>Clostridia</taxon>
        <taxon>Eubacteriales</taxon>
        <taxon>Oscillospiraceae</taxon>
        <taxon>Faecalispora</taxon>
    </lineage>
</organism>
<accession>A0A928Q4Z3</accession>
<dbReference type="AlphaFoldDB" id="A0A928Q4Z3"/>
<dbReference type="Proteomes" id="UP000754750">
    <property type="component" value="Unassembled WGS sequence"/>
</dbReference>